<name>A0A086J1D3_NEMA1</name>
<dbReference type="Gene3D" id="2.130.10.10">
    <property type="entry name" value="YVTN repeat-like/Quinoprotein amine dehydrogenase"/>
    <property type="match status" value="1"/>
</dbReference>
<evidence type="ECO:0000256" key="2">
    <source>
        <dbReference type="ARBA" id="ARBA00022737"/>
    </source>
</evidence>
<dbReference type="GeneID" id="77676913"/>
<dbReference type="InterPro" id="IPR015943">
    <property type="entry name" value="WD40/YVTN_repeat-like_dom_sf"/>
</dbReference>
<dbReference type="SMART" id="SM00320">
    <property type="entry name" value="WD40"/>
    <property type="match status" value="3"/>
</dbReference>
<proteinExistence type="predicted"/>
<dbReference type="AlphaFoldDB" id="A0A086J1D3"/>
<dbReference type="HOGENOM" id="CLU_394919_0_0_1"/>
<dbReference type="Proteomes" id="UP000054524">
    <property type="component" value="Unassembled WGS sequence"/>
</dbReference>
<dbReference type="GO" id="GO:0030490">
    <property type="term" value="P:maturation of SSU-rRNA"/>
    <property type="evidence" value="ECO:0007669"/>
    <property type="project" value="TreeGrafter"/>
</dbReference>
<sequence>MNEYIANYKYTKSISCIGESASVSARINENKIVSVAYENILVWNVDTLSIEYALNYSPNSPTAVSAIGAVPGEETRFIIGHVDGVVRCIDQEGSELFGFREHLKKIIGIDSTTEIAVVYSVSAFTVIDLRIESVLCTINISIPIRVVKIVNSQIHIGTEQGIVHTYKITDLFNKLEDPDIITLSGNRMLDFLVTSDALYAILPECIVNVETKAELKLNHRITHVATEGEYIFARDTKSKYHWMCITEGNIVEKGQFKSTRPVTSLQVFCNKAVALFADNGIYVYRGNDYITSVEGGRDNLIAVVVNSGSVLGITETEGKVFAVAPETDALDTLDIARVLFEDTGMTCVSVHNGKYYIGRKDGNISVRNIHGEEMQVINVSEDAIVSLDVKDALIAASTGNRVILLERRANLGLSEKAKKDKSVCAEAYTPEAFEVDELEYEDEVICVRVSQDCALVFASLADSTVKVHKIDGTKVLSLYGHSVPVVDMCICMEKDLLYTLGGDKLVKVWGLRHGECRKTLNPIDPSGIYLQNNLLIVSTGYGLVYYLRETFEKVKQIEYLTGKTRAVPGQNRIAIIDRHMLVTRERAISLFTEGDYSTTLFEERSLAEKAAEIKELTADKKIYRISALEELEVALEGDNSSQIYAALKRLPKTDIEKVIDLMNAEMHEKLVTALSEVPADDNPLVMGWALGRLLQKTQRTDALLTLQQKLRVELRKQARLCMANRAAIQWSIQE</sequence>
<accession>A0A086J1D3</accession>
<organism evidence="4 5">
    <name type="scientific">Nematocida ausubeli (strain ATCC PRA-371 / ERTm2)</name>
    <name type="common">Nematode killer fungus</name>
    <dbReference type="NCBI Taxonomy" id="1913371"/>
    <lineage>
        <taxon>Eukaryota</taxon>
        <taxon>Fungi</taxon>
        <taxon>Fungi incertae sedis</taxon>
        <taxon>Microsporidia</taxon>
        <taxon>Nematocida</taxon>
    </lineage>
</organism>
<dbReference type="SUPFAM" id="SSF117289">
    <property type="entry name" value="Nucleoporin domain"/>
    <property type="match status" value="1"/>
</dbReference>
<protein>
    <submittedName>
        <fullName evidence="4">Uncharacterized protein</fullName>
    </submittedName>
</protein>
<evidence type="ECO:0000256" key="3">
    <source>
        <dbReference type="PROSITE-ProRule" id="PRU00221"/>
    </source>
</evidence>
<dbReference type="Pfam" id="PF00400">
    <property type="entry name" value="WD40"/>
    <property type="match status" value="1"/>
</dbReference>
<reference evidence="4 5" key="1">
    <citation type="journal article" date="2014" name="Genome Announc.">
        <title>Genome Sequence of the Microsporidian Species Nematocida sp1 Strain ERTm6 (ATCC PRA-372).</title>
        <authorList>
            <person name="Bakowski M.A."/>
            <person name="Priest M."/>
            <person name="Young S."/>
            <person name="Cuomo C.A."/>
            <person name="Troemel E.R."/>
        </authorList>
    </citation>
    <scope>NUCLEOTIDE SEQUENCE [LARGE SCALE GENOMIC DNA]</scope>
    <source>
        <strain evidence="4 5">ERTm6</strain>
    </source>
</reference>
<dbReference type="PROSITE" id="PS50082">
    <property type="entry name" value="WD_REPEATS_2"/>
    <property type="match status" value="1"/>
</dbReference>
<keyword evidence="1 3" id="KW-0853">WD repeat</keyword>
<dbReference type="PANTHER" id="PTHR19853">
    <property type="entry name" value="WD REPEAT CONTAINING PROTEIN 3 WDR3"/>
    <property type="match status" value="1"/>
</dbReference>
<gene>
    <name evidence="4" type="ORF">NESG_01940</name>
</gene>
<dbReference type="InterPro" id="IPR051570">
    <property type="entry name" value="TBC1_cilium_biogenesis"/>
</dbReference>
<dbReference type="SUPFAM" id="SSF50978">
    <property type="entry name" value="WD40 repeat-like"/>
    <property type="match status" value="1"/>
</dbReference>
<dbReference type="GO" id="GO:0030515">
    <property type="term" value="F:snoRNA binding"/>
    <property type="evidence" value="ECO:0007669"/>
    <property type="project" value="TreeGrafter"/>
</dbReference>
<dbReference type="EMBL" id="AKIJ01000004">
    <property type="protein sequence ID" value="KFG25951.1"/>
    <property type="molecule type" value="Genomic_DNA"/>
</dbReference>
<dbReference type="InterPro" id="IPR001680">
    <property type="entry name" value="WD40_rpt"/>
</dbReference>
<comment type="caution">
    <text evidence="4">The sequence shown here is derived from an EMBL/GenBank/DDBJ whole genome shotgun (WGS) entry which is preliminary data.</text>
</comment>
<evidence type="ECO:0000313" key="5">
    <source>
        <dbReference type="Proteomes" id="UP000054524"/>
    </source>
</evidence>
<dbReference type="GO" id="GO:0032040">
    <property type="term" value="C:small-subunit processome"/>
    <property type="evidence" value="ECO:0007669"/>
    <property type="project" value="TreeGrafter"/>
</dbReference>
<keyword evidence="2" id="KW-0677">Repeat</keyword>
<dbReference type="PANTHER" id="PTHR19853:SF0">
    <property type="entry name" value="WD REPEAT-CONTAINING PROTEIN 3"/>
    <property type="match status" value="1"/>
</dbReference>
<dbReference type="RefSeq" id="XP_052904506.1">
    <property type="nucleotide sequence ID" value="XM_053049556.1"/>
</dbReference>
<feature type="repeat" description="WD" evidence="3">
    <location>
        <begin position="478"/>
        <end position="519"/>
    </location>
</feature>
<dbReference type="InterPro" id="IPR036322">
    <property type="entry name" value="WD40_repeat_dom_sf"/>
</dbReference>
<evidence type="ECO:0000256" key="1">
    <source>
        <dbReference type="ARBA" id="ARBA00022574"/>
    </source>
</evidence>
<dbReference type="GO" id="GO:0034388">
    <property type="term" value="C:Pwp2p-containing subcomplex of 90S preribosome"/>
    <property type="evidence" value="ECO:0007669"/>
    <property type="project" value="TreeGrafter"/>
</dbReference>
<evidence type="ECO:0000313" key="4">
    <source>
        <dbReference type="EMBL" id="KFG25951.1"/>
    </source>
</evidence>
<keyword evidence="5" id="KW-1185">Reference proteome</keyword>